<accession>A0ABP8C315</accession>
<dbReference type="RefSeq" id="WP_344896762.1">
    <property type="nucleotide sequence ID" value="NZ_BAABAS010000006.1"/>
</dbReference>
<protein>
    <submittedName>
        <fullName evidence="1">Uncharacterized protein</fullName>
    </submittedName>
</protein>
<gene>
    <name evidence="1" type="ORF">GCM10022254_31860</name>
</gene>
<dbReference type="InterPro" id="IPR046030">
    <property type="entry name" value="DUF5988"/>
</dbReference>
<dbReference type="EMBL" id="BAABAS010000006">
    <property type="protein sequence ID" value="GAA4232316.1"/>
    <property type="molecule type" value="Genomic_DNA"/>
</dbReference>
<proteinExistence type="predicted"/>
<name>A0ABP8C315_9ACTN</name>
<evidence type="ECO:0000313" key="2">
    <source>
        <dbReference type="Proteomes" id="UP001501710"/>
    </source>
</evidence>
<dbReference type="Proteomes" id="UP001501710">
    <property type="component" value="Unassembled WGS sequence"/>
</dbReference>
<dbReference type="Pfam" id="PF19450">
    <property type="entry name" value="DUF5988"/>
    <property type="match status" value="1"/>
</dbReference>
<comment type="caution">
    <text evidence="1">The sequence shown here is derived from an EMBL/GenBank/DDBJ whole genome shotgun (WGS) entry which is preliminary data.</text>
</comment>
<keyword evidence="2" id="KW-1185">Reference proteome</keyword>
<sequence length="76" mass="8401">MNSSSDLVSVTLEGGPRDIPRTLRVLRARVAEGKIKIERHGGYEHFERDPAAEGLAVDAGAESPVFRWTVRTRIAE</sequence>
<reference evidence="2" key="1">
    <citation type="journal article" date="2019" name="Int. J. Syst. Evol. Microbiol.">
        <title>The Global Catalogue of Microorganisms (GCM) 10K type strain sequencing project: providing services to taxonomists for standard genome sequencing and annotation.</title>
        <authorList>
            <consortium name="The Broad Institute Genomics Platform"/>
            <consortium name="The Broad Institute Genome Sequencing Center for Infectious Disease"/>
            <person name="Wu L."/>
            <person name="Ma J."/>
        </authorList>
    </citation>
    <scope>NUCLEOTIDE SEQUENCE [LARGE SCALE GENOMIC DNA]</scope>
    <source>
        <strain evidence="2">JCM 17440</strain>
    </source>
</reference>
<organism evidence="1 2">
    <name type="scientific">Actinomadura meridiana</name>
    <dbReference type="NCBI Taxonomy" id="559626"/>
    <lineage>
        <taxon>Bacteria</taxon>
        <taxon>Bacillati</taxon>
        <taxon>Actinomycetota</taxon>
        <taxon>Actinomycetes</taxon>
        <taxon>Streptosporangiales</taxon>
        <taxon>Thermomonosporaceae</taxon>
        <taxon>Actinomadura</taxon>
    </lineage>
</organism>
<evidence type="ECO:0000313" key="1">
    <source>
        <dbReference type="EMBL" id="GAA4232316.1"/>
    </source>
</evidence>